<keyword evidence="2" id="KW-1185">Reference proteome</keyword>
<reference evidence="1" key="2">
    <citation type="submission" date="2021-10" db="EMBL/GenBank/DDBJ databases">
        <authorList>
            <person name="Piombo E."/>
        </authorList>
    </citation>
    <scope>NUCLEOTIDE SEQUENCE</scope>
</reference>
<dbReference type="EMBL" id="CADEHS020000002">
    <property type="protein sequence ID" value="CAG9937960.1"/>
    <property type="molecule type" value="Genomic_DNA"/>
</dbReference>
<reference evidence="1" key="1">
    <citation type="submission" date="2020-04" db="EMBL/GenBank/DDBJ databases">
        <authorList>
            <person name="Broberg M."/>
        </authorList>
    </citation>
    <scope>NUCLEOTIDE SEQUENCE</scope>
</reference>
<gene>
    <name evidence="1" type="ORF">CRV2_00006379</name>
</gene>
<organism evidence="1 2">
    <name type="scientific">Clonostachys rosea f. rosea IK726</name>
    <dbReference type="NCBI Taxonomy" id="1349383"/>
    <lineage>
        <taxon>Eukaryota</taxon>
        <taxon>Fungi</taxon>
        <taxon>Dikarya</taxon>
        <taxon>Ascomycota</taxon>
        <taxon>Pezizomycotina</taxon>
        <taxon>Sordariomycetes</taxon>
        <taxon>Hypocreomycetidae</taxon>
        <taxon>Hypocreales</taxon>
        <taxon>Bionectriaceae</taxon>
        <taxon>Clonostachys</taxon>
    </lineage>
</organism>
<dbReference type="Proteomes" id="UP000836387">
    <property type="component" value="Unassembled WGS sequence"/>
</dbReference>
<evidence type="ECO:0000313" key="2">
    <source>
        <dbReference type="Proteomes" id="UP000836387"/>
    </source>
</evidence>
<sequence length="319" mass="36760">MDDMNDVDHFEVLMLAMLNALNDEGNYLVPVESRNLDSRHARIAYNVILRSKSITPKSNDPDAYLGSMDQFFFAAIHVCQSLISSHSFADDHCRIMAIACDMFYRLDGSVNDRWGPPLLPVHCTEIWQLSKKMFTPYLRPGTNYNQVPSERSEKAQLFLLDWEKQNSFLSHLVSRGYRGGLYLGLWEIGRALEHPIGEGCTQLMRCRVRVAVEWIMNCGDLLLTAMSDQKDSPNKAMRPGPIYGEGLPYLSPDRWEFWKKRLAEFQVKFHLHDETRERVATALKLMQAPSEWEKRNSSLERAIKEQLEIVATEERSKAT</sequence>
<proteinExistence type="predicted"/>
<accession>A0ACA9TAL2</accession>
<protein>
    <submittedName>
        <fullName evidence="1">Uncharacterized protein</fullName>
    </submittedName>
</protein>
<evidence type="ECO:0000313" key="1">
    <source>
        <dbReference type="EMBL" id="CAG9937960.1"/>
    </source>
</evidence>
<name>A0ACA9TAL2_BIOOC</name>
<comment type="caution">
    <text evidence="1">The sequence shown here is derived from an EMBL/GenBank/DDBJ whole genome shotgun (WGS) entry which is preliminary data.</text>
</comment>